<evidence type="ECO:0000256" key="1">
    <source>
        <dbReference type="SAM" id="Coils"/>
    </source>
</evidence>
<dbReference type="AlphaFoldDB" id="A0A812LEC7"/>
<proteinExistence type="predicted"/>
<keyword evidence="3" id="KW-0472">Membrane</keyword>
<evidence type="ECO:0000256" key="3">
    <source>
        <dbReference type="SAM" id="Phobius"/>
    </source>
</evidence>
<feature type="coiled-coil region" evidence="1">
    <location>
        <begin position="299"/>
        <end position="326"/>
    </location>
</feature>
<feature type="transmembrane region" description="Helical" evidence="3">
    <location>
        <begin position="399"/>
        <end position="422"/>
    </location>
</feature>
<keyword evidence="3" id="KW-1133">Transmembrane helix</keyword>
<dbReference type="Proteomes" id="UP000604046">
    <property type="component" value="Unassembled WGS sequence"/>
</dbReference>
<accession>A0A812LEC7</accession>
<evidence type="ECO:0000313" key="4">
    <source>
        <dbReference type="EMBL" id="CAE7244531.1"/>
    </source>
</evidence>
<evidence type="ECO:0000313" key="5">
    <source>
        <dbReference type="Proteomes" id="UP000604046"/>
    </source>
</evidence>
<feature type="region of interest" description="Disordered" evidence="2">
    <location>
        <begin position="467"/>
        <end position="608"/>
    </location>
</feature>
<keyword evidence="1" id="KW-0175">Coiled coil</keyword>
<feature type="compositionally biased region" description="Basic residues" evidence="2">
    <location>
        <begin position="472"/>
        <end position="482"/>
    </location>
</feature>
<protein>
    <submittedName>
        <fullName evidence="4">Uncharacterized protein</fullName>
    </submittedName>
</protein>
<keyword evidence="5" id="KW-1185">Reference proteome</keyword>
<feature type="compositionally biased region" description="Low complexity" evidence="2">
    <location>
        <begin position="497"/>
        <end position="512"/>
    </location>
</feature>
<reference evidence="4" key="1">
    <citation type="submission" date="2021-02" db="EMBL/GenBank/DDBJ databases">
        <authorList>
            <person name="Dougan E. K."/>
            <person name="Rhodes N."/>
            <person name="Thang M."/>
            <person name="Chan C."/>
        </authorList>
    </citation>
    <scope>NUCLEOTIDE SEQUENCE</scope>
</reference>
<feature type="compositionally biased region" description="Basic residues" evidence="2">
    <location>
        <begin position="534"/>
        <end position="547"/>
    </location>
</feature>
<gene>
    <name evidence="4" type="ORF">SNAT2548_LOCUS11460</name>
</gene>
<sequence>MEAAALTESRTELRTAAGTAWKSDSFLGARSTGCAQATTVGERCFGDEGVAMSRYEDDSSMILVLQAGLGSSDLANLIWQNKAWLLEQYEDSLREQWLISAQQSSSPNITYRKADQLHEFPIRCAFLNEVYSPFVDVEQVSVASEVTQSYLDSEGLWPLIKALVRTVLPEGQQFTKTVYLAGMGLGGSHAALASMYLKKNDDQVYDTYVVAAPGFQCIAKNLYSKDMMHYDTHSQIKVYLHVMDALAGPVDQYSGTVCKYGLHNFTAAEPFYDACERIVGHTGPELFWRPSTTSTTTTLELATDEQKATQAALEQYNQNITEAKAAFDQCVFFTHSIWYALLLFVSEDTLNLDGSTDGGCETVDPIDQADKYGRCPSTATAQTDCDSFFEPQAQVSMQMLGMIVGITGGVILCCAILGIAAVRHIQKNAMDDVSMSADHGPPSNGCMARLLRNCGIYVGAGKRDRAKEARIRAKKARDKRKNRNQEKTTLLEEGAEGTPTPGVVVPSSTVVGKQGDAESLPADSNLADEEVGGKKGKKEKKEKKQKKDKSEPSAGDPADDEPVDAISVRVLDETEVRAPEASGDDLLGSAFQEKPKKKKKKDTERDTE</sequence>
<evidence type="ECO:0000256" key="2">
    <source>
        <dbReference type="SAM" id="MobiDB-lite"/>
    </source>
</evidence>
<keyword evidence="3" id="KW-0812">Transmembrane</keyword>
<name>A0A812LEC7_9DINO</name>
<comment type="caution">
    <text evidence="4">The sequence shown here is derived from an EMBL/GenBank/DDBJ whole genome shotgun (WGS) entry which is preliminary data.</text>
</comment>
<dbReference type="EMBL" id="CAJNDS010001024">
    <property type="protein sequence ID" value="CAE7244531.1"/>
    <property type="molecule type" value="Genomic_DNA"/>
</dbReference>
<dbReference type="OrthoDB" id="440757at2759"/>
<organism evidence="4 5">
    <name type="scientific">Symbiodinium natans</name>
    <dbReference type="NCBI Taxonomy" id="878477"/>
    <lineage>
        <taxon>Eukaryota</taxon>
        <taxon>Sar</taxon>
        <taxon>Alveolata</taxon>
        <taxon>Dinophyceae</taxon>
        <taxon>Suessiales</taxon>
        <taxon>Symbiodiniaceae</taxon>
        <taxon>Symbiodinium</taxon>
    </lineage>
</organism>